<evidence type="ECO:0000313" key="2">
    <source>
        <dbReference type="EMBL" id="HCC42653.1"/>
    </source>
</evidence>
<proteinExistence type="predicted"/>
<reference evidence="2 3" key="1">
    <citation type="journal article" date="2018" name="Nat. Biotechnol.">
        <title>A standardized bacterial taxonomy based on genome phylogeny substantially revises the tree of life.</title>
        <authorList>
            <person name="Parks D.H."/>
            <person name="Chuvochina M."/>
            <person name="Waite D.W."/>
            <person name="Rinke C."/>
            <person name="Skarshewski A."/>
            <person name="Chaumeil P.A."/>
            <person name="Hugenholtz P."/>
        </authorList>
    </citation>
    <scope>NUCLEOTIDE SEQUENCE [LARGE SCALE GENOMIC DNA]</scope>
    <source>
        <strain evidence="2">UBA11701</strain>
    </source>
</reference>
<dbReference type="EMBL" id="DOZN01000028">
    <property type="protein sequence ID" value="HCC42653.1"/>
    <property type="molecule type" value="Genomic_DNA"/>
</dbReference>
<feature type="compositionally biased region" description="Polar residues" evidence="1">
    <location>
        <begin position="8"/>
        <end position="20"/>
    </location>
</feature>
<dbReference type="AlphaFoldDB" id="A0A3D0ZSG1"/>
<evidence type="ECO:0000313" key="3">
    <source>
        <dbReference type="Proteomes" id="UP000263336"/>
    </source>
</evidence>
<dbReference type="Proteomes" id="UP000263336">
    <property type="component" value="Unassembled WGS sequence"/>
</dbReference>
<gene>
    <name evidence="2" type="ORF">DEP93_04295</name>
</gene>
<sequence>MFSDYNKDNQPNGSGETWSTSTSACAVYKSDTLNNTIGGSNIIPGTGWSCDGSGAYSVSNDIVTGLKDVTLVGALPGSVNCGNVKWSYSTSPGSNGKSGSGCVAAGLNITTGANYLWWWAVPNTPPTVTLSPTTINYSAGGEVHAVKVGITDPNPNGTLKIPSTLTAGLGATRQTVAIEFLAYGNQYNGQWPIVRIYGWRKDTGVRVLIADAWRAGATDILIDSATPKWFYVGVPWTDANAYSHFDLEFINDIWDPVTRTGTDVFVDNVSFFQDDPVWDWYPYVVQAEDANWVQYDRGDPDDGYDVLPSISWPIVPNSGNNYIMMAWGGALRFPVLWTSPSTSTSGNMTFNVSDEYGTVVSKSVSINPRTRNISGKLWTIPSGTVVDNAYCTNNRASAPGLSPARVTANYTGLFDDTDGGGLYNIPNVFGYIDNLSLSNVTSPPVYRIACVNDEAWTETGLTTSHIANTSPTNQTINIGLRIIDAKKWIAGMGSDIYAKNIAMYLPSISCPNSQTYLCPSFPPSGYYALNYGAASSTVFTGTAANSIGPVIQRLSESGITATKIGDKFASKNKEYFKTVSQMIKDITADTTNGYPRVTGAYLYYSNNTTLQPNSITIMSPAHSIYTYSAYNVPSGVAFLIVPKYGNEPLYINNIIARGAGRLVVLADRDVIIGNSIPASNTGSCDPKTCVSTSSPTAPIPSIQASIISTGKITIENYPITATSSPGMIVVEGTLAGAGDLTVKRDLGSSSNEFRPALFIRYNPLYMTALNKIAVENSIPALNDLFTFDFSQEEKK</sequence>
<accession>A0A3D0ZSG1</accession>
<comment type="caution">
    <text evidence="2">The sequence shown here is derived from an EMBL/GenBank/DDBJ whole genome shotgun (WGS) entry which is preliminary data.</text>
</comment>
<organism evidence="2 3">
    <name type="scientific">candidate division WWE3 bacterium</name>
    <dbReference type="NCBI Taxonomy" id="2053526"/>
    <lineage>
        <taxon>Bacteria</taxon>
        <taxon>Katanobacteria</taxon>
    </lineage>
</organism>
<name>A0A3D0ZSG1_UNCKA</name>
<protein>
    <submittedName>
        <fullName evidence="2">Uncharacterized protein</fullName>
    </submittedName>
</protein>
<evidence type="ECO:0000256" key="1">
    <source>
        <dbReference type="SAM" id="MobiDB-lite"/>
    </source>
</evidence>
<feature type="region of interest" description="Disordered" evidence="1">
    <location>
        <begin position="1"/>
        <end position="20"/>
    </location>
</feature>